<accession>A0A562SJH6</accession>
<dbReference type="Gene3D" id="3.90.550.10">
    <property type="entry name" value="Spore Coat Polysaccharide Biosynthesis Protein SpsA, Chain A"/>
    <property type="match status" value="1"/>
</dbReference>
<sequence length="299" mass="34877">MIDKIVIATYKHDFWLAEICMASVRYYYPQIPIAVVFDFSKGEADFSFAKKQYQIEIIDLPIKKFGWGLSKIEYFFLQKKERVLVLDADTVFTGYVLDYLQKFTQDFVVSADPHSEPYAQWMNECYFNYKLLQQQDAGFSFPGYSFNTGQFIATTGLLTRAHFEDVINWKEYPEIKRPDIFACVDQGILNYVLPKQEAAGRISIGKADFLIGIRYPVVDQITLADLQRAGASYPSVLHWAGSETKSLRLMLRNDILRFYRNMGRSKSGILLLELQDMKRYVQFQQQRIMKKLKRLFLGK</sequence>
<organism evidence="1 2">
    <name type="scientific">Lacibacter cauensis</name>
    <dbReference type="NCBI Taxonomy" id="510947"/>
    <lineage>
        <taxon>Bacteria</taxon>
        <taxon>Pseudomonadati</taxon>
        <taxon>Bacteroidota</taxon>
        <taxon>Chitinophagia</taxon>
        <taxon>Chitinophagales</taxon>
        <taxon>Chitinophagaceae</taxon>
        <taxon>Lacibacter</taxon>
    </lineage>
</organism>
<dbReference type="GO" id="GO:0016740">
    <property type="term" value="F:transferase activity"/>
    <property type="evidence" value="ECO:0007669"/>
    <property type="project" value="UniProtKB-KW"/>
</dbReference>
<dbReference type="SUPFAM" id="SSF53448">
    <property type="entry name" value="Nucleotide-diphospho-sugar transferases"/>
    <property type="match status" value="1"/>
</dbReference>
<evidence type="ECO:0000313" key="1">
    <source>
        <dbReference type="EMBL" id="TWI81405.1"/>
    </source>
</evidence>
<proteinExistence type="predicted"/>
<evidence type="ECO:0000313" key="2">
    <source>
        <dbReference type="Proteomes" id="UP000316167"/>
    </source>
</evidence>
<dbReference type="RefSeq" id="WP_144886603.1">
    <property type="nucleotide sequence ID" value="NZ_VLLE01000004.1"/>
</dbReference>
<dbReference type="InterPro" id="IPR029044">
    <property type="entry name" value="Nucleotide-diphossugar_trans"/>
</dbReference>
<keyword evidence="2" id="KW-1185">Reference proteome</keyword>
<dbReference type="OrthoDB" id="673863at2"/>
<protein>
    <submittedName>
        <fullName evidence="1">Nucleotide-diphospho-sugar transferase</fullName>
    </submittedName>
</protein>
<dbReference type="EMBL" id="VLLE01000004">
    <property type="protein sequence ID" value="TWI81405.1"/>
    <property type="molecule type" value="Genomic_DNA"/>
</dbReference>
<keyword evidence="1" id="KW-0808">Transferase</keyword>
<comment type="caution">
    <text evidence="1">The sequence shown here is derived from an EMBL/GenBank/DDBJ whole genome shotgun (WGS) entry which is preliminary data.</text>
</comment>
<dbReference type="Proteomes" id="UP000316167">
    <property type="component" value="Unassembled WGS sequence"/>
</dbReference>
<reference evidence="1 2" key="1">
    <citation type="journal article" date="2015" name="Stand. Genomic Sci.">
        <title>Genomic Encyclopedia of Bacterial and Archaeal Type Strains, Phase III: the genomes of soil and plant-associated and newly described type strains.</title>
        <authorList>
            <person name="Whitman W.B."/>
            <person name="Woyke T."/>
            <person name="Klenk H.P."/>
            <person name="Zhou Y."/>
            <person name="Lilburn T.G."/>
            <person name="Beck B.J."/>
            <person name="De Vos P."/>
            <person name="Vandamme P."/>
            <person name="Eisen J.A."/>
            <person name="Garrity G."/>
            <person name="Hugenholtz P."/>
            <person name="Kyrpides N.C."/>
        </authorList>
    </citation>
    <scope>NUCLEOTIDE SEQUENCE [LARGE SCALE GENOMIC DNA]</scope>
    <source>
        <strain evidence="1 2">CGMCC 1.7271</strain>
    </source>
</reference>
<gene>
    <name evidence="1" type="ORF">IQ13_2423</name>
</gene>
<name>A0A562SJH6_9BACT</name>
<dbReference type="AlphaFoldDB" id="A0A562SJH6"/>